<comment type="similarity">
    <text evidence="1">Belongs to the peptidase M43B family.</text>
</comment>
<evidence type="ECO:0000256" key="5">
    <source>
        <dbReference type="ARBA" id="ARBA00022801"/>
    </source>
</evidence>
<evidence type="ECO:0000256" key="6">
    <source>
        <dbReference type="ARBA" id="ARBA00022833"/>
    </source>
</evidence>
<dbReference type="InterPro" id="IPR024079">
    <property type="entry name" value="MetalloPept_cat_dom_sf"/>
</dbReference>
<dbReference type="SUPFAM" id="SSF55486">
    <property type="entry name" value="Metalloproteases ('zincins'), catalytic domain"/>
    <property type="match status" value="1"/>
</dbReference>
<protein>
    <recommendedName>
        <fullName evidence="10">Peptidase M43 pregnancy-associated plasma-A domain-containing protein</fullName>
    </recommendedName>
</protein>
<evidence type="ECO:0000256" key="3">
    <source>
        <dbReference type="ARBA" id="ARBA00022723"/>
    </source>
</evidence>
<keyword evidence="7" id="KW-0482">Metalloprotease</keyword>
<keyword evidence="12" id="KW-1185">Reference proteome</keyword>
<evidence type="ECO:0000259" key="10">
    <source>
        <dbReference type="Pfam" id="PF05572"/>
    </source>
</evidence>
<evidence type="ECO:0000256" key="8">
    <source>
        <dbReference type="ARBA" id="ARBA00023157"/>
    </source>
</evidence>
<keyword evidence="5" id="KW-0378">Hydrolase</keyword>
<dbReference type="Proteomes" id="UP001500390">
    <property type="component" value="Unassembled WGS sequence"/>
</dbReference>
<comment type="caution">
    <text evidence="11">The sequence shown here is derived from an EMBL/GenBank/DDBJ whole genome shotgun (WGS) entry which is preliminary data.</text>
</comment>
<keyword evidence="4" id="KW-0732">Signal</keyword>
<dbReference type="CDD" id="cd04275">
    <property type="entry name" value="ZnMc_pappalysin_like"/>
    <property type="match status" value="1"/>
</dbReference>
<organism evidence="11 12">
    <name type="scientific">Ornithinibacter aureus</name>
    <dbReference type="NCBI Taxonomy" id="622664"/>
    <lineage>
        <taxon>Bacteria</taxon>
        <taxon>Bacillati</taxon>
        <taxon>Actinomycetota</taxon>
        <taxon>Actinomycetes</taxon>
        <taxon>Micrococcales</taxon>
        <taxon>Intrasporangiaceae</taxon>
        <taxon>Ornithinibacter</taxon>
    </lineage>
</organism>
<evidence type="ECO:0000256" key="1">
    <source>
        <dbReference type="ARBA" id="ARBA00008721"/>
    </source>
</evidence>
<dbReference type="EMBL" id="BAABFX010000028">
    <property type="protein sequence ID" value="GAA4397409.1"/>
    <property type="molecule type" value="Genomic_DNA"/>
</dbReference>
<keyword evidence="3" id="KW-0479">Metal-binding</keyword>
<evidence type="ECO:0000256" key="4">
    <source>
        <dbReference type="ARBA" id="ARBA00022729"/>
    </source>
</evidence>
<evidence type="ECO:0000256" key="2">
    <source>
        <dbReference type="ARBA" id="ARBA00022670"/>
    </source>
</evidence>
<name>A0ABP8JXV0_9MICO</name>
<feature type="region of interest" description="Disordered" evidence="9">
    <location>
        <begin position="344"/>
        <end position="366"/>
    </location>
</feature>
<keyword evidence="6" id="KW-0862">Zinc</keyword>
<evidence type="ECO:0000313" key="12">
    <source>
        <dbReference type="Proteomes" id="UP001500390"/>
    </source>
</evidence>
<gene>
    <name evidence="11" type="ORF">GCM10023153_21280</name>
</gene>
<evidence type="ECO:0000313" key="11">
    <source>
        <dbReference type="EMBL" id="GAA4397409.1"/>
    </source>
</evidence>
<dbReference type="RefSeq" id="WP_159902409.1">
    <property type="nucleotide sequence ID" value="NZ_BAABFX010000028.1"/>
</dbReference>
<dbReference type="Gene3D" id="3.40.390.10">
    <property type="entry name" value="Collagenase (Catalytic Domain)"/>
    <property type="match status" value="1"/>
</dbReference>
<sequence>MSFTDPIRHNPRIPLDPRFPRVPTDLDPQGPVKGRRGNRCGTMEEHRQLVRLDPEYRWRRDQIEKDVQQWIDAFGEEGSRTGIIRIPVVVHVIWHTAAENISDAQIHSQIDVLNADFRRLNADAGSVPSAFAGVAADARIEFALAVRGPGCAVTTGITRTETSVTGWTRNQTGMLSAAGGGHDPWDVTKYLNVWVCNYTDGLLGKGSFPGMPNQGVRCHYRAFGSTGTLSAPYDLGRTMVHEVGHYLNLNHIWGDDGSLCSGTDNVDDTPNQADEHYGTPTFPQVSCSNGPDGDMFMNYMDYTDDAGMFMFTAGQSARMDATLHTARTGLLASDGLVPSSGAVNDLWAKDTSDDDGAEPNPSGQPMWVSDDIWVRNDNNGIANQDHQNPEHGSGTTSVYVRVRNRGCSGSSSGTVRLYWAKASTGLAWPAPWDGSVTSPALMGDEIGSAAVSVSAGDDEILAFPWSPPDPADYASFGADRGHFCLLARIETGPAPDFGMSSPETGNLYANVQQNNNIVWKNITVVDEDTDGRVSAAIVANYGREATKVHVVFRAPRRERSMLDWGEVWLEPTDELRELWKASGGESQGLEEIGDGRFRIVGRKASLGPIALEPGQLGALGLRFVPTRKERLGAGIVALDVWQMEADRGEPVGGQRFVVKLRADRRGIVLDQPKVRHDGIGWIRPRSANRLGSLVGRVLGGGGGIRGTTHGARVNSRGASNSSGSDCDTCH</sequence>
<reference evidence="12" key="1">
    <citation type="journal article" date="2019" name="Int. J. Syst. Evol. Microbiol.">
        <title>The Global Catalogue of Microorganisms (GCM) 10K type strain sequencing project: providing services to taxonomists for standard genome sequencing and annotation.</title>
        <authorList>
            <consortium name="The Broad Institute Genomics Platform"/>
            <consortium name="The Broad Institute Genome Sequencing Center for Infectious Disease"/>
            <person name="Wu L."/>
            <person name="Ma J."/>
        </authorList>
    </citation>
    <scope>NUCLEOTIDE SEQUENCE [LARGE SCALE GENOMIC DNA]</scope>
    <source>
        <strain evidence="12">JCM 17738</strain>
    </source>
</reference>
<keyword evidence="8" id="KW-1015">Disulfide bond</keyword>
<feature type="compositionally biased region" description="Polar residues" evidence="9">
    <location>
        <begin position="716"/>
        <end position="730"/>
    </location>
</feature>
<feature type="domain" description="Peptidase M43 pregnancy-associated plasma-A" evidence="10">
    <location>
        <begin position="183"/>
        <end position="323"/>
    </location>
</feature>
<dbReference type="PANTHER" id="PTHR47466">
    <property type="match status" value="1"/>
</dbReference>
<dbReference type="Pfam" id="PF05572">
    <property type="entry name" value="Peptidase_M43"/>
    <property type="match status" value="1"/>
</dbReference>
<dbReference type="PANTHER" id="PTHR47466:SF1">
    <property type="entry name" value="METALLOPROTEASE MEP1 (AFU_ORTHOLOGUE AFUA_1G07730)-RELATED"/>
    <property type="match status" value="1"/>
</dbReference>
<proteinExistence type="inferred from homology"/>
<evidence type="ECO:0000256" key="9">
    <source>
        <dbReference type="SAM" id="MobiDB-lite"/>
    </source>
</evidence>
<feature type="region of interest" description="Disordered" evidence="9">
    <location>
        <begin position="705"/>
        <end position="730"/>
    </location>
</feature>
<dbReference type="InterPro" id="IPR008754">
    <property type="entry name" value="Peptidase_M43"/>
</dbReference>
<evidence type="ECO:0000256" key="7">
    <source>
        <dbReference type="ARBA" id="ARBA00023049"/>
    </source>
</evidence>
<accession>A0ABP8JXV0</accession>
<keyword evidence="2" id="KW-0645">Protease</keyword>
<feature type="region of interest" description="Disordered" evidence="9">
    <location>
        <begin position="1"/>
        <end position="39"/>
    </location>
</feature>